<organism evidence="2 3">
    <name type="scientific">Pseudozyma flocculosa</name>
    <dbReference type="NCBI Taxonomy" id="84751"/>
    <lineage>
        <taxon>Eukaryota</taxon>
        <taxon>Fungi</taxon>
        <taxon>Dikarya</taxon>
        <taxon>Basidiomycota</taxon>
        <taxon>Ustilaginomycotina</taxon>
        <taxon>Ustilaginomycetes</taxon>
        <taxon>Ustilaginales</taxon>
        <taxon>Ustilaginaceae</taxon>
        <taxon>Pseudozyma</taxon>
    </lineage>
</organism>
<feature type="compositionally biased region" description="Acidic residues" evidence="1">
    <location>
        <begin position="605"/>
        <end position="615"/>
    </location>
</feature>
<name>A0A5C3EXP6_9BASI</name>
<dbReference type="EMBL" id="OOIP01000005">
    <property type="protein sequence ID" value="SPO37014.1"/>
    <property type="molecule type" value="Genomic_DNA"/>
</dbReference>
<feature type="region of interest" description="Disordered" evidence="1">
    <location>
        <begin position="713"/>
        <end position="822"/>
    </location>
</feature>
<gene>
    <name evidence="2" type="ORF">PSFLO_02486</name>
</gene>
<evidence type="ECO:0000256" key="1">
    <source>
        <dbReference type="SAM" id="MobiDB-lite"/>
    </source>
</evidence>
<sequence length="822" mass="86450">MKSSEGNEQGEPTLPPRAIVDLLCTLAALSPSQLALAITQKPEIGTLATSALHQLALCTVSQPLPAPSAVQHDATSAILTILTALIERGDPSLARKLIPTPGSVIDLTLCAAASRAGQARDVLERLLDVHTTAELVEGLEAQINQRLAFDPAKVDEDSAAYRCASLRSAARILASFLTACPLPTLRESHAAIRSLVTVLSSVYLDTLPAMAQVLGNVDAAQLDGSAFEAAPWQLHWLTAKVDLLQAIYRLLWVCLDRSSPLAQHDELKSTVLVTVARPIASVNGRSGASIPLLTADLLEDLTSCFALGPLVASAGLQNAKAKAVVTRIDSLESNRSSMATSKFTGAGWAALQRVVRQRSQASEAKGKSRHMDGAEATGQAGFSPDETLLVTVNSILPHLEMDRLRVILARPSFRGQSAEEVIQRLLEGDEGEQDARPAAAAPATPAPRPTSPTYVPPEPTATSTRKLVKSRANVFDDVPLDLSKASWNQAKGKDKDVGALSSDLKAAILARAEANSDDEDEEWNPFAEAAQQRTIGVEDELELDYEGRELARAGRRGGGGGDDDDDDGEGEDGGAEPEGLQRRMGTVNLNSSRSSALEYARYGQESDDEDDEDESTAATAATAATAQPSGAERERAAERVLIRHYSRHGGPAFAKDAATRKSAQRKELRQQLDGVGGRRWDDGLIESWATMFERNPRKDKLLASANDILLNAAPGNHHFGGGGGGNANHGAGGQGEERRFGPDRGRGGRIMRGGGRGGGGGGGGGARGGGGQQGGGSSSRGRGTGNSGNDRAAKMKEKRGNQARQRGFDKKVARGAAGVAGD</sequence>
<evidence type="ECO:0008006" key="4">
    <source>
        <dbReference type="Google" id="ProtNLM"/>
    </source>
</evidence>
<dbReference type="AlphaFoldDB" id="A0A5C3EXP6"/>
<accession>A0A5C3EXP6</accession>
<dbReference type="Proteomes" id="UP000323386">
    <property type="component" value="Unassembled WGS sequence"/>
</dbReference>
<feature type="compositionally biased region" description="Basic and acidic residues" evidence="1">
    <location>
        <begin position="791"/>
        <end position="812"/>
    </location>
</feature>
<keyword evidence="3" id="KW-1185">Reference proteome</keyword>
<feature type="compositionally biased region" description="Low complexity" evidence="1">
    <location>
        <begin position="616"/>
        <end position="626"/>
    </location>
</feature>
<evidence type="ECO:0000313" key="3">
    <source>
        <dbReference type="Proteomes" id="UP000323386"/>
    </source>
</evidence>
<proteinExistence type="predicted"/>
<dbReference type="OrthoDB" id="5577209at2759"/>
<feature type="region of interest" description="Disordered" evidence="1">
    <location>
        <begin position="429"/>
        <end position="465"/>
    </location>
</feature>
<feature type="compositionally biased region" description="Pro residues" evidence="1">
    <location>
        <begin position="444"/>
        <end position="459"/>
    </location>
</feature>
<evidence type="ECO:0000313" key="2">
    <source>
        <dbReference type="EMBL" id="SPO37014.1"/>
    </source>
</evidence>
<reference evidence="2 3" key="1">
    <citation type="submission" date="2018-03" db="EMBL/GenBank/DDBJ databases">
        <authorList>
            <person name="Guldener U."/>
        </authorList>
    </citation>
    <scope>NUCLEOTIDE SEQUENCE [LARGE SCALE GENOMIC DNA]</scope>
    <source>
        <strain evidence="2 3">DAOM196992</strain>
    </source>
</reference>
<feature type="compositionally biased region" description="Acidic residues" evidence="1">
    <location>
        <begin position="561"/>
        <end position="575"/>
    </location>
</feature>
<feature type="compositionally biased region" description="Gly residues" evidence="1">
    <location>
        <begin position="718"/>
        <end position="734"/>
    </location>
</feature>
<protein>
    <recommendedName>
        <fullName evidence="4">CUE domain-containing protein</fullName>
    </recommendedName>
</protein>
<feature type="compositionally biased region" description="Basic and acidic residues" evidence="1">
    <location>
        <begin position="364"/>
        <end position="373"/>
    </location>
</feature>
<feature type="compositionally biased region" description="Gly residues" evidence="1">
    <location>
        <begin position="748"/>
        <end position="786"/>
    </location>
</feature>
<feature type="region of interest" description="Disordered" evidence="1">
    <location>
        <begin position="512"/>
        <end position="635"/>
    </location>
</feature>
<feature type="compositionally biased region" description="Basic and acidic residues" evidence="1">
    <location>
        <begin position="735"/>
        <end position="746"/>
    </location>
</feature>
<feature type="region of interest" description="Disordered" evidence="1">
    <location>
        <begin position="359"/>
        <end position="381"/>
    </location>
</feature>